<dbReference type="PANTHER" id="PTHR30349:SF94">
    <property type="entry name" value="INTEGRASE_RECOMBINASE HI_1414-RELATED"/>
    <property type="match status" value="1"/>
</dbReference>
<dbReference type="Proteomes" id="UP001055101">
    <property type="component" value="Unassembled WGS sequence"/>
</dbReference>
<dbReference type="EMBL" id="BPRA01000009">
    <property type="protein sequence ID" value="GJE55760.1"/>
    <property type="molecule type" value="Genomic_DNA"/>
</dbReference>
<accession>A0ABQ4TQ38</accession>
<feature type="domain" description="Tyr recombinase" evidence="3">
    <location>
        <begin position="161"/>
        <end position="330"/>
    </location>
</feature>
<name>A0ABQ4TQ38_9HYPH</name>
<dbReference type="PANTHER" id="PTHR30349">
    <property type="entry name" value="PHAGE INTEGRASE-RELATED"/>
    <property type="match status" value="1"/>
</dbReference>
<dbReference type="SUPFAM" id="SSF56349">
    <property type="entry name" value="DNA breaking-rejoining enzymes"/>
    <property type="match status" value="1"/>
</dbReference>
<proteinExistence type="predicted"/>
<reference evidence="4" key="2">
    <citation type="submission" date="2021-08" db="EMBL/GenBank/DDBJ databases">
        <authorList>
            <person name="Tani A."/>
            <person name="Ola A."/>
            <person name="Ogura Y."/>
            <person name="Katsura K."/>
            <person name="Hayashi T."/>
        </authorList>
    </citation>
    <scope>NUCLEOTIDE SEQUENCE</scope>
    <source>
        <strain evidence="4">DSM 23674</strain>
    </source>
</reference>
<evidence type="ECO:0000259" key="3">
    <source>
        <dbReference type="PROSITE" id="PS51898"/>
    </source>
</evidence>
<dbReference type="InterPro" id="IPR050090">
    <property type="entry name" value="Tyrosine_recombinase_XerCD"/>
</dbReference>
<reference evidence="4" key="1">
    <citation type="journal article" date="2021" name="Front. Microbiol.">
        <title>Comprehensive Comparative Genomics and Phenotyping of Methylobacterium Species.</title>
        <authorList>
            <person name="Alessa O."/>
            <person name="Ogura Y."/>
            <person name="Fujitani Y."/>
            <person name="Takami H."/>
            <person name="Hayashi T."/>
            <person name="Sahin N."/>
            <person name="Tani A."/>
        </authorList>
    </citation>
    <scope>NUCLEOTIDE SEQUENCE</scope>
    <source>
        <strain evidence="4">DSM 23674</strain>
    </source>
</reference>
<evidence type="ECO:0000256" key="2">
    <source>
        <dbReference type="ARBA" id="ARBA00023172"/>
    </source>
</evidence>
<keyword evidence="1" id="KW-0229">DNA integration</keyword>
<evidence type="ECO:0000313" key="4">
    <source>
        <dbReference type="EMBL" id="GJE55760.1"/>
    </source>
</evidence>
<dbReference type="CDD" id="cd00796">
    <property type="entry name" value="INT_Rci_Hp1_C"/>
    <property type="match status" value="1"/>
</dbReference>
<evidence type="ECO:0000313" key="5">
    <source>
        <dbReference type="Proteomes" id="UP001055101"/>
    </source>
</evidence>
<sequence length="335" mass="38375">MATIRKRNDRWHVQVRRKGSPALTRSFLTKADAQTWARQIESEADRRGLPVGLKALDDLTVGCILKRYRDEITPTKKGAVREGMAVRVLLKHPIAKVPLSILTVAKVAHHRDTRLKTIKPGSINRELGMYQHAFEVARKVWGIPIAENPFALVQKPVVSNARSRRLDAGEWEQLRDACLRSRNRYILAMVEFGVETAMRRGEVLALRWRHINAAKRTLHIPVAKNGHPRTIPLTTRALVILAERRPESAGPDVAVFPTTEDAIKTAWRFVMRRCSLPDFRYHDLRHEAVSRFFEMGLSIPEVALISGHRDTRMLMRYTHLRPEDVAEKLNRNSHT</sequence>
<keyword evidence="5" id="KW-1185">Reference proteome</keyword>
<dbReference type="Pfam" id="PF00589">
    <property type="entry name" value="Phage_integrase"/>
    <property type="match status" value="1"/>
</dbReference>
<dbReference type="PROSITE" id="PS51898">
    <property type="entry name" value="TYR_RECOMBINASE"/>
    <property type="match status" value="1"/>
</dbReference>
<organism evidence="4 5">
    <name type="scientific">Methylobacterium thuringiense</name>
    <dbReference type="NCBI Taxonomy" id="1003091"/>
    <lineage>
        <taxon>Bacteria</taxon>
        <taxon>Pseudomonadati</taxon>
        <taxon>Pseudomonadota</taxon>
        <taxon>Alphaproteobacteria</taxon>
        <taxon>Hyphomicrobiales</taxon>
        <taxon>Methylobacteriaceae</taxon>
        <taxon>Methylobacterium</taxon>
    </lineage>
</organism>
<dbReference type="InterPro" id="IPR011010">
    <property type="entry name" value="DNA_brk_join_enz"/>
</dbReference>
<gene>
    <name evidence="4" type="primary">xerC_5</name>
    <name evidence="4" type="ORF">EKPJFOCH_2255</name>
</gene>
<keyword evidence="2" id="KW-0233">DNA recombination</keyword>
<dbReference type="InterPro" id="IPR002104">
    <property type="entry name" value="Integrase_catalytic"/>
</dbReference>
<dbReference type="RefSeq" id="WP_238231946.1">
    <property type="nucleotide sequence ID" value="NZ_BPRA01000009.1"/>
</dbReference>
<comment type="caution">
    <text evidence="4">The sequence shown here is derived from an EMBL/GenBank/DDBJ whole genome shotgun (WGS) entry which is preliminary data.</text>
</comment>
<evidence type="ECO:0000256" key="1">
    <source>
        <dbReference type="ARBA" id="ARBA00022908"/>
    </source>
</evidence>
<dbReference type="Gene3D" id="1.10.443.10">
    <property type="entry name" value="Intergrase catalytic core"/>
    <property type="match status" value="1"/>
</dbReference>
<dbReference type="InterPro" id="IPR013762">
    <property type="entry name" value="Integrase-like_cat_sf"/>
</dbReference>
<protein>
    <submittedName>
        <fullName evidence="4">Tyrosine recombinase XerC</fullName>
    </submittedName>
</protein>